<sequence>MEDQLITQSEQLTEETELLTAVTERNAQPMPAAGKTRAAGPVKPAATPNEPQGHELELEALADAPPAQMSIVDQLYAKFVDVFGNSNAKQLFSLVWPGTTLDANSYAGALAYGPLPPSLEIAQSTLFDQYYPVATITQPDGTRVSDRYQQTIEHYGPVPNGDLLTLQEMIRQRLEQSTTATIDGKTVTMSLLDKFELLHGTWTAKREAWSKLKTIELSRLKAGGDATWWDDYITWYENNAAAYIDDINASYNRMIAEFPLNAFEDAIAILDTHDAAALLRAKEDIRNAPLPVPAQIGSQFLPAAAIPKDWGNTLVPSTKFTDLLSAPDAQQRYLDMCTQQLHNQIAAWNAVLAQMPNVSKQEMADALAEFDQASEVYRASSSKLITNYTAASLLAVKIFLQNKKGSKDAVKPEVVAETNALAKDMNPNAKQLTDVEWKAAAKDIKDNMDQLNADTGSMVAAGSTLGAKATAFLQTKVAEGLREIIAPVLAQLNSQLTILQQQIANLESSAYRAYQLRTAPPVNPNDKNPTSPDFPSTTDSELNRRWTEITMQVDTSAMATASTTSTSFSQSNWQVDLFFGSAGGSSRSASESFASDYLAQSSSIQIGMLATKVLIERPWMHPEIFNLSKKYFRVIDTPLTTPAAPPQEGWVRSALVADNLGGGVPPGQAAKNCAKINDGLFPAYPVALLLVKDVTIKIKCATDKTQALQSHSESNSSQGGGFLCFSTSREQSSSATSKSASSYSMAGDYVFRIPAPQVAGVWLQITPDDKSSVLKPDEAARIAKMLGFASKLKGAIAAGILTEPYPKPQV</sequence>
<evidence type="ECO:0000313" key="2">
    <source>
        <dbReference type="EMBL" id="PJJ60489.1"/>
    </source>
</evidence>
<feature type="compositionally biased region" description="Polar residues" evidence="1">
    <location>
        <begin position="525"/>
        <end position="540"/>
    </location>
</feature>
<evidence type="ECO:0000313" key="3">
    <source>
        <dbReference type="Proteomes" id="UP000228535"/>
    </source>
</evidence>
<keyword evidence="3" id="KW-1185">Reference proteome</keyword>
<dbReference type="EMBL" id="PGFA01000001">
    <property type="protein sequence ID" value="PJJ60489.1"/>
    <property type="molecule type" value="Genomic_DNA"/>
</dbReference>
<feature type="region of interest" description="Disordered" evidence="1">
    <location>
        <begin position="23"/>
        <end position="51"/>
    </location>
</feature>
<protein>
    <submittedName>
        <fullName evidence="2">Uncharacterized protein</fullName>
    </submittedName>
</protein>
<gene>
    <name evidence="2" type="ORF">CLV45_1918</name>
</gene>
<evidence type="ECO:0000256" key="1">
    <source>
        <dbReference type="SAM" id="MobiDB-lite"/>
    </source>
</evidence>
<accession>A0A2M9BRA2</accession>
<dbReference type="OrthoDB" id="1492747at2"/>
<feature type="region of interest" description="Disordered" evidence="1">
    <location>
        <begin position="518"/>
        <end position="542"/>
    </location>
</feature>
<reference evidence="2 3" key="1">
    <citation type="submission" date="2017-11" db="EMBL/GenBank/DDBJ databases">
        <title>Genomic Encyclopedia of Archaeal and Bacterial Type Strains, Phase II (KMG-II): From Individual Species to Whole Genera.</title>
        <authorList>
            <person name="Goeker M."/>
        </authorList>
    </citation>
    <scope>NUCLEOTIDE SEQUENCE [LARGE SCALE GENOMIC DNA]</scope>
    <source>
        <strain evidence="2 3">DSM 11115</strain>
    </source>
</reference>
<name>A0A2M9BRA2_9BACT</name>
<dbReference type="AlphaFoldDB" id="A0A2M9BRA2"/>
<dbReference type="RefSeq" id="WP_100336136.1">
    <property type="nucleotide sequence ID" value="NZ_PGFA01000001.1"/>
</dbReference>
<dbReference type="Proteomes" id="UP000228535">
    <property type="component" value="Unassembled WGS sequence"/>
</dbReference>
<comment type="caution">
    <text evidence="2">The sequence shown here is derived from an EMBL/GenBank/DDBJ whole genome shotgun (WGS) entry which is preliminary data.</text>
</comment>
<organism evidence="2 3">
    <name type="scientific">Hymenobacter chitinivorans DSM 11115</name>
    <dbReference type="NCBI Taxonomy" id="1121954"/>
    <lineage>
        <taxon>Bacteria</taxon>
        <taxon>Pseudomonadati</taxon>
        <taxon>Bacteroidota</taxon>
        <taxon>Cytophagia</taxon>
        <taxon>Cytophagales</taxon>
        <taxon>Hymenobacteraceae</taxon>
        <taxon>Hymenobacter</taxon>
    </lineage>
</organism>
<proteinExistence type="predicted"/>